<evidence type="ECO:0000313" key="4">
    <source>
        <dbReference type="Proteomes" id="UP000829364"/>
    </source>
</evidence>
<proteinExistence type="predicted"/>
<keyword evidence="1" id="KW-0472">Membrane</keyword>
<dbReference type="KEGG" id="ptkz:JDV02_009447"/>
<feature type="domain" description="DUF7730" evidence="2">
    <location>
        <begin position="60"/>
        <end position="228"/>
    </location>
</feature>
<dbReference type="RefSeq" id="XP_047847121.1">
    <property type="nucleotide sequence ID" value="XM_047991111.1"/>
</dbReference>
<dbReference type="AlphaFoldDB" id="A0A9Q8QPZ5"/>
<protein>
    <recommendedName>
        <fullName evidence="2">DUF7730 domain-containing protein</fullName>
    </recommendedName>
</protein>
<dbReference type="PANTHER" id="PTHR38790">
    <property type="entry name" value="2EXR DOMAIN-CONTAINING PROTEIN-RELATED"/>
    <property type="match status" value="1"/>
</dbReference>
<reference evidence="3" key="1">
    <citation type="submission" date="2021-11" db="EMBL/GenBank/DDBJ databases">
        <title>Purpureocillium_takamizusanense_genome.</title>
        <authorList>
            <person name="Nguyen N.-H."/>
        </authorList>
    </citation>
    <scope>NUCLEOTIDE SEQUENCE</scope>
    <source>
        <strain evidence="3">PT3</strain>
    </source>
</reference>
<keyword evidence="4" id="KW-1185">Reference proteome</keyword>
<evidence type="ECO:0000259" key="2">
    <source>
        <dbReference type="Pfam" id="PF24864"/>
    </source>
</evidence>
<dbReference type="GeneID" id="72071392"/>
<name>A0A9Q8QPZ5_9HYPO</name>
<sequence>MNTCTVLQAAGSYRDVGFSSCAAVGIQGRSGRNALPTTRLHGDDGGMTFSSGNTWPANYRSPLLSLPPELRRQIYHWVFLMTPVRNGSPDPAYPAPEVRRCELRCLTEDQDVDDDDDDEMHRVQRPPRLLCPDRPLCGVPTSLLRSCRQVYDEVRMVPFESNEFVFATWFASGLVTAHAIVTGVLRPWQRRAMRYVRMEALGRELQGEAALQTWAALSETWAGLRGLRVRIASPSGGDGALNDLMLLLRSSTPQPSERRDANEGAETRPDWELVGRVGEEWAAKGGLAHMRGLERLEVELAVPTWSTQTKLDFCTAVQRMLRQGGSRAVVVCTTSDAAVVVG</sequence>
<keyword evidence="1" id="KW-0812">Transmembrane</keyword>
<gene>
    <name evidence="3" type="ORF">JDV02_009447</name>
</gene>
<evidence type="ECO:0000256" key="1">
    <source>
        <dbReference type="SAM" id="Phobius"/>
    </source>
</evidence>
<evidence type="ECO:0000313" key="3">
    <source>
        <dbReference type="EMBL" id="UNI23640.1"/>
    </source>
</evidence>
<keyword evidence="1" id="KW-1133">Transmembrane helix</keyword>
<accession>A0A9Q8QPZ5</accession>
<feature type="transmembrane region" description="Helical" evidence="1">
    <location>
        <begin position="164"/>
        <end position="185"/>
    </location>
</feature>
<dbReference type="EMBL" id="CP086362">
    <property type="protein sequence ID" value="UNI23640.1"/>
    <property type="molecule type" value="Genomic_DNA"/>
</dbReference>
<dbReference type="OrthoDB" id="5413827at2759"/>
<dbReference type="InterPro" id="IPR056632">
    <property type="entry name" value="DUF7730"/>
</dbReference>
<organism evidence="3 4">
    <name type="scientific">Purpureocillium takamizusanense</name>
    <dbReference type="NCBI Taxonomy" id="2060973"/>
    <lineage>
        <taxon>Eukaryota</taxon>
        <taxon>Fungi</taxon>
        <taxon>Dikarya</taxon>
        <taxon>Ascomycota</taxon>
        <taxon>Pezizomycotina</taxon>
        <taxon>Sordariomycetes</taxon>
        <taxon>Hypocreomycetidae</taxon>
        <taxon>Hypocreales</taxon>
        <taxon>Ophiocordycipitaceae</taxon>
        <taxon>Purpureocillium</taxon>
    </lineage>
</organism>
<dbReference type="Pfam" id="PF24864">
    <property type="entry name" value="DUF7730"/>
    <property type="match status" value="1"/>
</dbReference>
<dbReference type="Proteomes" id="UP000829364">
    <property type="component" value="Chromosome 9"/>
</dbReference>